<dbReference type="GO" id="GO:0016616">
    <property type="term" value="F:oxidoreductase activity, acting on the CH-OH group of donors, NAD or NADP as acceptor"/>
    <property type="evidence" value="ECO:0007669"/>
    <property type="project" value="TreeGrafter"/>
</dbReference>
<dbReference type="Pfam" id="PF13561">
    <property type="entry name" value="adh_short_C2"/>
    <property type="match status" value="1"/>
</dbReference>
<dbReference type="Gene3D" id="3.40.50.720">
    <property type="entry name" value="NAD(P)-binding Rossmann-like Domain"/>
    <property type="match status" value="1"/>
</dbReference>
<dbReference type="AlphaFoldDB" id="A0A150QDA4"/>
<evidence type="ECO:0000256" key="1">
    <source>
        <dbReference type="ARBA" id="ARBA00006484"/>
    </source>
</evidence>
<evidence type="ECO:0000313" key="3">
    <source>
        <dbReference type="Proteomes" id="UP000075260"/>
    </source>
</evidence>
<sequence>MSAAARLLDGKRCLVTGGSRGLGRAIALAFARHGARVAFTYATDDADAAEATRQLAAAGAAPLVFKGSVADAAHVKDTLAALHRAWGGLDVLVNNAGITQVLPISLLEEEDWDLVMDVNVKGAYLMSRAALRHMIREKRGVILNIGNFASERVIEAPVHYAASKSALRGLTEALAREVGRHGVRVNLLGPGLLEEGMAQGLPQHRQDEYVAHTGLGRLGRVDEIAELAVFLCSDEAAFMSAAKLVADGGL</sequence>
<dbReference type="RefSeq" id="WP_063815908.1">
    <property type="nucleotide sequence ID" value="NZ_JEMA01000788.1"/>
</dbReference>
<protein>
    <recommendedName>
        <fullName evidence="4">3-ketoacyl-ACP reductase</fullName>
    </recommendedName>
</protein>
<dbReference type="FunFam" id="3.40.50.720:FF:000084">
    <property type="entry name" value="Short-chain dehydrogenase reductase"/>
    <property type="match status" value="1"/>
</dbReference>
<dbReference type="SUPFAM" id="SSF51735">
    <property type="entry name" value="NAD(P)-binding Rossmann-fold domains"/>
    <property type="match status" value="1"/>
</dbReference>
<dbReference type="PANTHER" id="PTHR42760">
    <property type="entry name" value="SHORT-CHAIN DEHYDROGENASES/REDUCTASES FAMILY MEMBER"/>
    <property type="match status" value="1"/>
</dbReference>
<evidence type="ECO:0000313" key="2">
    <source>
        <dbReference type="EMBL" id="KYF65941.1"/>
    </source>
</evidence>
<organism evidence="2 3">
    <name type="scientific">Sorangium cellulosum</name>
    <name type="common">Polyangium cellulosum</name>
    <dbReference type="NCBI Taxonomy" id="56"/>
    <lineage>
        <taxon>Bacteria</taxon>
        <taxon>Pseudomonadati</taxon>
        <taxon>Myxococcota</taxon>
        <taxon>Polyangia</taxon>
        <taxon>Polyangiales</taxon>
        <taxon>Polyangiaceae</taxon>
        <taxon>Sorangium</taxon>
    </lineage>
</organism>
<dbReference type="Proteomes" id="UP000075260">
    <property type="component" value="Unassembled WGS sequence"/>
</dbReference>
<accession>A0A150QDA4</accession>
<dbReference type="PRINTS" id="PR00080">
    <property type="entry name" value="SDRFAMILY"/>
</dbReference>
<name>A0A150QDA4_SORCE</name>
<comment type="caution">
    <text evidence="2">The sequence shown here is derived from an EMBL/GenBank/DDBJ whole genome shotgun (WGS) entry which is preliminary data.</text>
</comment>
<dbReference type="PRINTS" id="PR00081">
    <property type="entry name" value="GDHRDH"/>
</dbReference>
<gene>
    <name evidence="2" type="ORF">BE15_29920</name>
</gene>
<comment type="similarity">
    <text evidence="1">Belongs to the short-chain dehydrogenases/reductases (SDR) family.</text>
</comment>
<dbReference type="EMBL" id="JEMA01000788">
    <property type="protein sequence ID" value="KYF65941.1"/>
    <property type="molecule type" value="Genomic_DNA"/>
</dbReference>
<evidence type="ECO:0008006" key="4">
    <source>
        <dbReference type="Google" id="ProtNLM"/>
    </source>
</evidence>
<dbReference type="InterPro" id="IPR036291">
    <property type="entry name" value="NAD(P)-bd_dom_sf"/>
</dbReference>
<reference evidence="2 3" key="1">
    <citation type="submission" date="2014-02" db="EMBL/GenBank/DDBJ databases">
        <title>The small core and large imbalanced accessory genome model reveals a collaborative survival strategy of Sorangium cellulosum strains in nature.</title>
        <authorList>
            <person name="Han K."/>
            <person name="Peng R."/>
            <person name="Blom J."/>
            <person name="Li Y.-Z."/>
        </authorList>
    </citation>
    <scope>NUCLEOTIDE SEQUENCE [LARGE SCALE GENOMIC DNA]</scope>
    <source>
        <strain evidence="2 3">So0008-312</strain>
    </source>
</reference>
<dbReference type="InterPro" id="IPR002347">
    <property type="entry name" value="SDR_fam"/>
</dbReference>
<proteinExistence type="inferred from homology"/>